<proteinExistence type="predicted"/>
<organism evidence="1 2">
    <name type="scientific">Chromobacterium sinusclupearum</name>
    <dbReference type="NCBI Taxonomy" id="2077146"/>
    <lineage>
        <taxon>Bacteria</taxon>
        <taxon>Pseudomonadati</taxon>
        <taxon>Pseudomonadota</taxon>
        <taxon>Betaproteobacteria</taxon>
        <taxon>Neisseriales</taxon>
        <taxon>Chromobacteriaceae</taxon>
        <taxon>Chromobacterium</taxon>
    </lineage>
</organism>
<dbReference type="InterPro" id="IPR010437">
    <property type="entry name" value="T3SS_SsaH/EsaH"/>
</dbReference>
<dbReference type="RefSeq" id="WP_071110393.1">
    <property type="nucleotide sequence ID" value="NZ_PPTF01000017.1"/>
</dbReference>
<dbReference type="Proteomes" id="UP000236416">
    <property type="component" value="Unassembled WGS sequence"/>
</dbReference>
<protein>
    <submittedName>
        <fullName evidence="1">EscG/YscG/SsaH family type III secretion system needle protein co-chaperone</fullName>
    </submittedName>
</protein>
<comment type="caution">
    <text evidence="1">The sequence shown here is derived from an EMBL/GenBank/DDBJ whole genome shotgun (WGS) entry which is preliminary data.</text>
</comment>
<evidence type="ECO:0000313" key="2">
    <source>
        <dbReference type="Proteomes" id="UP000236416"/>
    </source>
</evidence>
<dbReference type="EMBL" id="PPTF01000017">
    <property type="protein sequence ID" value="POA99800.1"/>
    <property type="molecule type" value="Genomic_DNA"/>
</dbReference>
<dbReference type="NCBIfam" id="TIGR02498">
    <property type="entry name" value="type_III_ssaH"/>
    <property type="match status" value="1"/>
</dbReference>
<reference evidence="1 2" key="1">
    <citation type="submission" date="2018-01" db="EMBL/GenBank/DDBJ databases">
        <title>Genomic Sequence of Chromobacterium MWU13-2610 from wild cranberry bogs within the Cape Cod National Seashore.</title>
        <authorList>
            <person name="O'Hara-Hanley K."/>
            <person name="Soby S."/>
            <person name="Harrison A."/>
        </authorList>
    </citation>
    <scope>NUCLEOTIDE SEQUENCE [LARGE SCALE GENOMIC DNA]</scope>
    <source>
        <strain evidence="1 2">MWU13-2610</strain>
    </source>
</reference>
<sequence length="89" mass="9390">MNASHPIARTIVEAGFAAVNHGLRAEMHDILAALPDWLDDADQLARCEALLLFGLGRHSAAAAKLAGLPDDDCAPLRALLKSSSKESES</sequence>
<evidence type="ECO:0000313" key="1">
    <source>
        <dbReference type="EMBL" id="POA99800.1"/>
    </source>
</evidence>
<accession>A0A2K4MRS8</accession>
<name>A0A2K4MRS8_9NEIS</name>
<dbReference type="Pfam" id="PF06287">
    <property type="entry name" value="DUF1039"/>
    <property type="match status" value="1"/>
</dbReference>
<dbReference type="AlphaFoldDB" id="A0A2K4MRS8"/>
<gene>
    <name evidence="1" type="ORF">C2134_04835</name>
</gene>
<keyword evidence="2" id="KW-1185">Reference proteome</keyword>